<reference evidence="2" key="1">
    <citation type="journal article" date="2019" name="Int. J. Syst. Evol. Microbiol.">
        <title>The Global Catalogue of Microorganisms (GCM) 10K type strain sequencing project: providing services to taxonomists for standard genome sequencing and annotation.</title>
        <authorList>
            <consortium name="The Broad Institute Genomics Platform"/>
            <consortium name="The Broad Institute Genome Sequencing Center for Infectious Disease"/>
            <person name="Wu L."/>
            <person name="Ma J."/>
        </authorList>
    </citation>
    <scope>NUCLEOTIDE SEQUENCE [LARGE SCALE GENOMIC DNA]</scope>
    <source>
        <strain evidence="2">JCM 14545</strain>
    </source>
</reference>
<gene>
    <name evidence="1" type="ORF">GCM10009754_05550</name>
</gene>
<dbReference type="Proteomes" id="UP001501116">
    <property type="component" value="Unassembled WGS sequence"/>
</dbReference>
<proteinExistence type="predicted"/>
<keyword evidence="2" id="KW-1185">Reference proteome</keyword>
<dbReference type="EMBL" id="BAAANN010000002">
    <property type="protein sequence ID" value="GAA1941118.1"/>
    <property type="molecule type" value="Genomic_DNA"/>
</dbReference>
<evidence type="ECO:0000313" key="2">
    <source>
        <dbReference type="Proteomes" id="UP001501116"/>
    </source>
</evidence>
<evidence type="ECO:0000313" key="1">
    <source>
        <dbReference type="EMBL" id="GAA1941118.1"/>
    </source>
</evidence>
<name>A0ABP5BFS7_9PSEU</name>
<accession>A0ABP5BFS7</accession>
<sequence>MGAFAASGSLKGSFGACGLEQSGHAKATSAAFTPLKVPFRGTSAETGPRRGCEIPARAVKDAFGA</sequence>
<comment type="caution">
    <text evidence="1">The sequence shown here is derived from an EMBL/GenBank/DDBJ whole genome shotgun (WGS) entry which is preliminary data.</text>
</comment>
<protein>
    <submittedName>
        <fullName evidence="1">Uncharacterized protein</fullName>
    </submittedName>
</protein>
<organism evidence="1 2">
    <name type="scientific">Amycolatopsis minnesotensis</name>
    <dbReference type="NCBI Taxonomy" id="337894"/>
    <lineage>
        <taxon>Bacteria</taxon>
        <taxon>Bacillati</taxon>
        <taxon>Actinomycetota</taxon>
        <taxon>Actinomycetes</taxon>
        <taxon>Pseudonocardiales</taxon>
        <taxon>Pseudonocardiaceae</taxon>
        <taxon>Amycolatopsis</taxon>
    </lineage>
</organism>